<organism evidence="2 3">
    <name type="scientific">Pleurodeles waltl</name>
    <name type="common">Iberian ribbed newt</name>
    <dbReference type="NCBI Taxonomy" id="8319"/>
    <lineage>
        <taxon>Eukaryota</taxon>
        <taxon>Metazoa</taxon>
        <taxon>Chordata</taxon>
        <taxon>Craniata</taxon>
        <taxon>Vertebrata</taxon>
        <taxon>Euteleostomi</taxon>
        <taxon>Amphibia</taxon>
        <taxon>Batrachia</taxon>
        <taxon>Caudata</taxon>
        <taxon>Salamandroidea</taxon>
        <taxon>Salamandridae</taxon>
        <taxon>Pleurodelinae</taxon>
        <taxon>Pleurodeles</taxon>
    </lineage>
</organism>
<sequence length="125" mass="13544">MRLPFRGGGSRRSEPGFPGPRQSKERDGLRERGEEESLDATERNKRTEEPKDAASQNGGGATGNSELPSTKSGPAERTNCKETSIHCHVPGGTWLNKVRSLFKGQYRSTEARGGGEEREDGRGSG</sequence>
<proteinExistence type="predicted"/>
<evidence type="ECO:0000313" key="2">
    <source>
        <dbReference type="EMBL" id="KAJ1162825.1"/>
    </source>
</evidence>
<dbReference type="EMBL" id="JANPWB010000008">
    <property type="protein sequence ID" value="KAJ1162825.1"/>
    <property type="molecule type" value="Genomic_DNA"/>
</dbReference>
<evidence type="ECO:0000313" key="3">
    <source>
        <dbReference type="Proteomes" id="UP001066276"/>
    </source>
</evidence>
<comment type="caution">
    <text evidence="2">The sequence shown here is derived from an EMBL/GenBank/DDBJ whole genome shotgun (WGS) entry which is preliminary data.</text>
</comment>
<feature type="compositionally biased region" description="Basic and acidic residues" evidence="1">
    <location>
        <begin position="22"/>
        <end position="52"/>
    </location>
</feature>
<name>A0AAV7SF07_PLEWA</name>
<keyword evidence="3" id="KW-1185">Reference proteome</keyword>
<feature type="compositionally biased region" description="Basic and acidic residues" evidence="1">
    <location>
        <begin position="109"/>
        <end position="125"/>
    </location>
</feature>
<feature type="compositionally biased region" description="Gly residues" evidence="1">
    <location>
        <begin position="1"/>
        <end position="10"/>
    </location>
</feature>
<gene>
    <name evidence="2" type="ORF">NDU88_003290</name>
</gene>
<reference evidence="2" key="1">
    <citation type="journal article" date="2022" name="bioRxiv">
        <title>Sequencing and chromosome-scale assembly of the giantPleurodeles waltlgenome.</title>
        <authorList>
            <person name="Brown T."/>
            <person name="Elewa A."/>
            <person name="Iarovenko S."/>
            <person name="Subramanian E."/>
            <person name="Araus A.J."/>
            <person name="Petzold A."/>
            <person name="Susuki M."/>
            <person name="Suzuki K.-i.T."/>
            <person name="Hayashi T."/>
            <person name="Toyoda A."/>
            <person name="Oliveira C."/>
            <person name="Osipova E."/>
            <person name="Leigh N.D."/>
            <person name="Simon A."/>
            <person name="Yun M.H."/>
        </authorList>
    </citation>
    <scope>NUCLEOTIDE SEQUENCE</scope>
    <source>
        <strain evidence="2">20211129_DDA</strain>
        <tissue evidence="2">Liver</tissue>
    </source>
</reference>
<accession>A0AAV7SF07</accession>
<dbReference type="Proteomes" id="UP001066276">
    <property type="component" value="Chromosome 4_2"/>
</dbReference>
<evidence type="ECO:0000256" key="1">
    <source>
        <dbReference type="SAM" id="MobiDB-lite"/>
    </source>
</evidence>
<protein>
    <submittedName>
        <fullName evidence="2">Uncharacterized protein</fullName>
    </submittedName>
</protein>
<feature type="region of interest" description="Disordered" evidence="1">
    <location>
        <begin position="1"/>
        <end position="93"/>
    </location>
</feature>
<feature type="region of interest" description="Disordered" evidence="1">
    <location>
        <begin position="106"/>
        <end position="125"/>
    </location>
</feature>
<dbReference type="AlphaFoldDB" id="A0AAV7SF07"/>
<feature type="compositionally biased region" description="Polar residues" evidence="1">
    <location>
        <begin position="63"/>
        <end position="72"/>
    </location>
</feature>